<name>A0A1S8BFH3_9PEZI</name>
<sequence length="122" mass="13614">MSSVPPPDHRPAKRIRQACEPCRRKKSRCPGERPSCSHCSRLAQTCYYASDHPAAADHQHSTADSTDANRERHGSFAENVDAAGPCVPLSHLHSSHCMDCFDPEHKKRGRPRIYDVSINKPT</sequence>
<evidence type="ECO:0000256" key="4">
    <source>
        <dbReference type="ARBA" id="ARBA00023163"/>
    </source>
</evidence>
<evidence type="ECO:0000256" key="5">
    <source>
        <dbReference type="ARBA" id="ARBA00023242"/>
    </source>
</evidence>
<dbReference type="OrthoDB" id="10261408at2759"/>
<evidence type="ECO:0000256" key="3">
    <source>
        <dbReference type="ARBA" id="ARBA00023015"/>
    </source>
</evidence>
<feature type="domain" description="Zn(2)-C6 fungal-type" evidence="7">
    <location>
        <begin position="18"/>
        <end position="48"/>
    </location>
</feature>
<dbReference type="Gene3D" id="4.10.240.10">
    <property type="entry name" value="Zn(2)-C6 fungal-type DNA-binding domain"/>
    <property type="match status" value="1"/>
</dbReference>
<dbReference type="PANTHER" id="PTHR47338:SF9">
    <property type="entry name" value="ZN(II)2CYS6 TRANSCRIPTION FACTOR (EUROFUNG)"/>
    <property type="match status" value="1"/>
</dbReference>
<dbReference type="PANTHER" id="PTHR47338">
    <property type="entry name" value="ZN(II)2CYS6 TRANSCRIPTION FACTOR (EUROFUNG)-RELATED"/>
    <property type="match status" value="1"/>
</dbReference>
<evidence type="ECO:0000313" key="9">
    <source>
        <dbReference type="Proteomes" id="UP000190776"/>
    </source>
</evidence>
<dbReference type="GO" id="GO:0000981">
    <property type="term" value="F:DNA-binding transcription factor activity, RNA polymerase II-specific"/>
    <property type="evidence" value="ECO:0007669"/>
    <property type="project" value="InterPro"/>
</dbReference>
<dbReference type="InterPro" id="IPR050815">
    <property type="entry name" value="TF_fung"/>
</dbReference>
<dbReference type="InterPro" id="IPR036864">
    <property type="entry name" value="Zn2-C6_fun-type_DNA-bd_sf"/>
</dbReference>
<proteinExistence type="predicted"/>
<feature type="region of interest" description="Disordered" evidence="6">
    <location>
        <begin position="53"/>
        <end position="73"/>
    </location>
</feature>
<evidence type="ECO:0000259" key="7">
    <source>
        <dbReference type="PROSITE" id="PS50048"/>
    </source>
</evidence>
<comment type="subcellular location">
    <subcellularLocation>
        <location evidence="1">Nucleus</location>
    </subcellularLocation>
</comment>
<dbReference type="AlphaFoldDB" id="A0A1S8BFH3"/>
<keyword evidence="2" id="KW-0479">Metal-binding</keyword>
<dbReference type="EMBL" id="MSZU01000080">
    <property type="protein sequence ID" value="OMP86267.1"/>
    <property type="molecule type" value="Genomic_DNA"/>
</dbReference>
<dbReference type="Proteomes" id="UP000190776">
    <property type="component" value="Unassembled WGS sequence"/>
</dbReference>
<dbReference type="GO" id="GO:0008270">
    <property type="term" value="F:zinc ion binding"/>
    <property type="evidence" value="ECO:0007669"/>
    <property type="project" value="InterPro"/>
</dbReference>
<dbReference type="STRING" id="420778.A0A1S8BFH3"/>
<dbReference type="GO" id="GO:0005634">
    <property type="term" value="C:nucleus"/>
    <property type="evidence" value="ECO:0007669"/>
    <property type="project" value="UniProtKB-SubCell"/>
</dbReference>
<evidence type="ECO:0000256" key="6">
    <source>
        <dbReference type="SAM" id="MobiDB-lite"/>
    </source>
</evidence>
<reference evidence="8 9" key="1">
    <citation type="submission" date="2017-01" db="EMBL/GenBank/DDBJ databases">
        <title>Draft genome sequence of Diplodia seriata F98.1, a fungal species involved in grapevine trunk diseases.</title>
        <authorList>
            <person name="Robert-Siegwald G."/>
            <person name="Vallet J."/>
            <person name="Abou-Mansour E."/>
            <person name="Xu J."/>
            <person name="Rey P."/>
            <person name="Bertsch C."/>
            <person name="Rego C."/>
            <person name="Larignon P."/>
            <person name="Fontaine F."/>
            <person name="Lebrun M.-H."/>
        </authorList>
    </citation>
    <scope>NUCLEOTIDE SEQUENCE [LARGE SCALE GENOMIC DNA]</scope>
    <source>
        <strain evidence="8 9">F98.1</strain>
    </source>
</reference>
<keyword evidence="4" id="KW-0804">Transcription</keyword>
<dbReference type="Pfam" id="PF00172">
    <property type="entry name" value="Zn_clus"/>
    <property type="match status" value="1"/>
</dbReference>
<dbReference type="InterPro" id="IPR001138">
    <property type="entry name" value="Zn2Cys6_DnaBD"/>
</dbReference>
<dbReference type="CDD" id="cd00067">
    <property type="entry name" value="GAL4"/>
    <property type="match status" value="1"/>
</dbReference>
<dbReference type="SMART" id="SM00066">
    <property type="entry name" value="GAL4"/>
    <property type="match status" value="1"/>
</dbReference>
<evidence type="ECO:0000313" key="8">
    <source>
        <dbReference type="EMBL" id="OMP86267.1"/>
    </source>
</evidence>
<evidence type="ECO:0000256" key="1">
    <source>
        <dbReference type="ARBA" id="ARBA00004123"/>
    </source>
</evidence>
<protein>
    <submittedName>
        <fullName evidence="8">Regulatory protein CAT8</fullName>
    </submittedName>
</protein>
<keyword evidence="5" id="KW-0539">Nucleus</keyword>
<keyword evidence="3" id="KW-0805">Transcription regulation</keyword>
<comment type="caution">
    <text evidence="8">The sequence shown here is derived from an EMBL/GenBank/DDBJ whole genome shotgun (WGS) entry which is preliminary data.</text>
</comment>
<dbReference type="PROSITE" id="PS50048">
    <property type="entry name" value="ZN2_CY6_FUNGAL_2"/>
    <property type="match status" value="1"/>
</dbReference>
<dbReference type="SUPFAM" id="SSF57701">
    <property type="entry name" value="Zn2/Cys6 DNA-binding domain"/>
    <property type="match status" value="1"/>
</dbReference>
<organism evidence="8 9">
    <name type="scientific">Diplodia seriata</name>
    <dbReference type="NCBI Taxonomy" id="420778"/>
    <lineage>
        <taxon>Eukaryota</taxon>
        <taxon>Fungi</taxon>
        <taxon>Dikarya</taxon>
        <taxon>Ascomycota</taxon>
        <taxon>Pezizomycotina</taxon>
        <taxon>Dothideomycetes</taxon>
        <taxon>Dothideomycetes incertae sedis</taxon>
        <taxon>Botryosphaeriales</taxon>
        <taxon>Botryosphaeriaceae</taxon>
        <taxon>Diplodia</taxon>
    </lineage>
</organism>
<feature type="compositionally biased region" description="Basic and acidic residues" evidence="6">
    <location>
        <begin position="54"/>
        <end position="73"/>
    </location>
</feature>
<accession>A0A1S8BFH3</accession>
<gene>
    <name evidence="8" type="ORF">BK809_0003437</name>
</gene>
<dbReference type="PROSITE" id="PS00463">
    <property type="entry name" value="ZN2_CY6_FUNGAL_1"/>
    <property type="match status" value="1"/>
</dbReference>
<evidence type="ECO:0000256" key="2">
    <source>
        <dbReference type="ARBA" id="ARBA00022723"/>
    </source>
</evidence>